<dbReference type="ExpressionAtlas" id="A0A2K3CZI6">
    <property type="expression patterns" value="baseline and differential"/>
</dbReference>
<dbReference type="RefSeq" id="XP_042917315.1">
    <property type="nucleotide sequence ID" value="XM_043069340.1"/>
</dbReference>
<sequence>MDAAPRHPETQQPLDLQRIRDEYVISPDSLSKLAASSGADSVASLPFAQGAKHGSFFASNEALNAVVNLAQKVPGAPVPGTDGHTQVRVVVDGIIAGVWAATDDGRHVGTAATNTALVEFDKGGNVVDARPVMPTEAEAAHSQHKLEKVVQSVEPPQEPTAQPATPDVPSAAAIGEAVHLQKRALTPQSIVNATGPLNTAPPAITPLVTQGAMDHVIEGHAPAGRGMPGSAVVGPSDQSVLDRAFNLHGFSQLGREVNELVGRFDTMSDLYAAVNFGVSHTGGNPTNDLRIVFDHPIGHVVHTVDHRQVVVETNVAVVAWRRNGGVVELVTAFPSPASTTEAQQAPGMNTNVQPFPPPAPTPPTPTPTANSHLTFDVATGANMTAGAVTGAVTGGAILGPPGAAVGLALGAFVGMLGSLKF</sequence>
<dbReference type="Gramene" id="PNW73700">
    <property type="protein sequence ID" value="PNW73700"/>
    <property type="gene ID" value="CHLRE_13g569050v5"/>
</dbReference>
<gene>
    <name evidence="2" type="ORF">CHLRE_13g569050v5</name>
</gene>
<evidence type="ECO:0000313" key="2">
    <source>
        <dbReference type="EMBL" id="PNW73700.1"/>
    </source>
</evidence>
<feature type="region of interest" description="Disordered" evidence="1">
    <location>
        <begin position="139"/>
        <end position="167"/>
    </location>
</feature>
<evidence type="ECO:0000256" key="1">
    <source>
        <dbReference type="SAM" id="MobiDB-lite"/>
    </source>
</evidence>
<name>A0A2K3CZI6_CHLRE</name>
<accession>A0A2K3CZI6</accession>
<reference evidence="2 3" key="1">
    <citation type="journal article" date="2007" name="Science">
        <title>The Chlamydomonas genome reveals the evolution of key animal and plant functions.</title>
        <authorList>
            <person name="Merchant S.S."/>
            <person name="Prochnik S.E."/>
            <person name="Vallon O."/>
            <person name="Harris E.H."/>
            <person name="Karpowicz S.J."/>
            <person name="Witman G.B."/>
            <person name="Terry A."/>
            <person name="Salamov A."/>
            <person name="Fritz-Laylin L.K."/>
            <person name="Marechal-Drouard L."/>
            <person name="Marshall W.F."/>
            <person name="Qu L.H."/>
            <person name="Nelson D.R."/>
            <person name="Sanderfoot A.A."/>
            <person name="Spalding M.H."/>
            <person name="Kapitonov V.V."/>
            <person name="Ren Q."/>
            <person name="Ferris P."/>
            <person name="Lindquist E."/>
            <person name="Shapiro H."/>
            <person name="Lucas S.M."/>
            <person name="Grimwood J."/>
            <person name="Schmutz J."/>
            <person name="Cardol P."/>
            <person name="Cerutti H."/>
            <person name="Chanfreau G."/>
            <person name="Chen C.L."/>
            <person name="Cognat V."/>
            <person name="Croft M.T."/>
            <person name="Dent R."/>
            <person name="Dutcher S."/>
            <person name="Fernandez E."/>
            <person name="Fukuzawa H."/>
            <person name="Gonzalez-Ballester D."/>
            <person name="Gonzalez-Halphen D."/>
            <person name="Hallmann A."/>
            <person name="Hanikenne M."/>
            <person name="Hippler M."/>
            <person name="Inwood W."/>
            <person name="Jabbari K."/>
            <person name="Kalanon M."/>
            <person name="Kuras R."/>
            <person name="Lefebvre P.A."/>
            <person name="Lemaire S.D."/>
            <person name="Lobanov A.V."/>
            <person name="Lohr M."/>
            <person name="Manuell A."/>
            <person name="Meier I."/>
            <person name="Mets L."/>
            <person name="Mittag M."/>
            <person name="Mittelmeier T."/>
            <person name="Moroney J.V."/>
            <person name="Moseley J."/>
            <person name="Napoli C."/>
            <person name="Nedelcu A.M."/>
            <person name="Niyogi K."/>
            <person name="Novoselov S.V."/>
            <person name="Paulsen I.T."/>
            <person name="Pazour G."/>
            <person name="Purton S."/>
            <person name="Ral J.P."/>
            <person name="Riano-Pachon D.M."/>
            <person name="Riekhof W."/>
            <person name="Rymarquis L."/>
            <person name="Schroda M."/>
            <person name="Stern D."/>
            <person name="Umen J."/>
            <person name="Willows R."/>
            <person name="Wilson N."/>
            <person name="Zimmer S.L."/>
            <person name="Allmer J."/>
            <person name="Balk J."/>
            <person name="Bisova K."/>
            <person name="Chen C.J."/>
            <person name="Elias M."/>
            <person name="Gendler K."/>
            <person name="Hauser C."/>
            <person name="Lamb M.R."/>
            <person name="Ledford H."/>
            <person name="Long J.C."/>
            <person name="Minagawa J."/>
            <person name="Page M.D."/>
            <person name="Pan J."/>
            <person name="Pootakham W."/>
            <person name="Roje S."/>
            <person name="Rose A."/>
            <person name="Stahlberg E."/>
            <person name="Terauchi A.M."/>
            <person name="Yang P."/>
            <person name="Ball S."/>
            <person name="Bowler C."/>
            <person name="Dieckmann C.L."/>
            <person name="Gladyshev V.N."/>
            <person name="Green P."/>
            <person name="Jorgensen R."/>
            <person name="Mayfield S."/>
            <person name="Mueller-Roeber B."/>
            <person name="Rajamani S."/>
            <person name="Sayre R.T."/>
            <person name="Brokstein P."/>
            <person name="Dubchak I."/>
            <person name="Goodstein D."/>
            <person name="Hornick L."/>
            <person name="Huang Y.W."/>
            <person name="Jhaveri J."/>
            <person name="Luo Y."/>
            <person name="Martinez D."/>
            <person name="Ngau W.C."/>
            <person name="Otillar B."/>
            <person name="Poliakov A."/>
            <person name="Porter A."/>
            <person name="Szajkowski L."/>
            <person name="Werner G."/>
            <person name="Zhou K."/>
            <person name="Grigoriev I.V."/>
            <person name="Rokhsar D.S."/>
            <person name="Grossman A.R."/>
        </authorList>
    </citation>
    <scope>NUCLEOTIDE SEQUENCE [LARGE SCALE GENOMIC DNA]</scope>
    <source>
        <strain evidence="3">CC-503</strain>
    </source>
</reference>
<protein>
    <submittedName>
        <fullName evidence="2">Uncharacterized protein</fullName>
    </submittedName>
</protein>
<feature type="compositionally biased region" description="Pro residues" evidence="1">
    <location>
        <begin position="354"/>
        <end position="366"/>
    </location>
</feature>
<dbReference type="EMBL" id="CM008974">
    <property type="protein sequence ID" value="PNW73700.1"/>
    <property type="molecule type" value="Genomic_DNA"/>
</dbReference>
<keyword evidence="3" id="KW-1185">Reference proteome</keyword>
<evidence type="ECO:0000313" key="3">
    <source>
        <dbReference type="Proteomes" id="UP000006906"/>
    </source>
</evidence>
<feature type="compositionally biased region" description="Polar residues" evidence="1">
    <location>
        <begin position="337"/>
        <end position="353"/>
    </location>
</feature>
<feature type="compositionally biased region" description="Basic and acidic residues" evidence="1">
    <location>
        <begin position="139"/>
        <end position="148"/>
    </location>
</feature>
<proteinExistence type="predicted"/>
<dbReference type="Proteomes" id="UP000006906">
    <property type="component" value="Chromosome 13"/>
</dbReference>
<dbReference type="PaxDb" id="3055-EDP08710"/>
<dbReference type="GeneID" id="5719103"/>
<dbReference type="InParanoid" id="A0A2K3CZI6"/>
<dbReference type="KEGG" id="cre:CHLRE_13g569050v5"/>
<organism evidence="2 3">
    <name type="scientific">Chlamydomonas reinhardtii</name>
    <name type="common">Chlamydomonas smithii</name>
    <dbReference type="NCBI Taxonomy" id="3055"/>
    <lineage>
        <taxon>Eukaryota</taxon>
        <taxon>Viridiplantae</taxon>
        <taxon>Chlorophyta</taxon>
        <taxon>core chlorophytes</taxon>
        <taxon>Chlorophyceae</taxon>
        <taxon>CS clade</taxon>
        <taxon>Chlamydomonadales</taxon>
        <taxon>Chlamydomonadaceae</taxon>
        <taxon>Chlamydomonas</taxon>
    </lineage>
</organism>
<feature type="region of interest" description="Disordered" evidence="1">
    <location>
        <begin position="337"/>
        <end position="372"/>
    </location>
</feature>
<dbReference type="AlphaFoldDB" id="A0A2K3CZI6"/>